<feature type="domain" description="EamA" evidence="6">
    <location>
        <begin position="12"/>
        <end position="140"/>
    </location>
</feature>
<feature type="transmembrane region" description="Helical" evidence="5">
    <location>
        <begin position="245"/>
        <end position="264"/>
    </location>
</feature>
<keyword evidence="2 5" id="KW-0812">Transmembrane</keyword>
<evidence type="ECO:0000256" key="3">
    <source>
        <dbReference type="ARBA" id="ARBA00022989"/>
    </source>
</evidence>
<feature type="transmembrane region" description="Helical" evidence="5">
    <location>
        <begin position="95"/>
        <end position="114"/>
    </location>
</feature>
<feature type="transmembrane region" description="Helical" evidence="5">
    <location>
        <begin position="150"/>
        <end position="171"/>
    </location>
</feature>
<reference evidence="7" key="1">
    <citation type="submission" date="2018-06" db="EMBL/GenBank/DDBJ databases">
        <authorList>
            <person name="Zhirakovskaya E."/>
        </authorList>
    </citation>
    <scope>NUCLEOTIDE SEQUENCE</scope>
</reference>
<dbReference type="PANTHER" id="PTHR32322">
    <property type="entry name" value="INNER MEMBRANE TRANSPORTER"/>
    <property type="match status" value="1"/>
</dbReference>
<protein>
    <submittedName>
        <fullName evidence="7">Permease of the drug/metabolite transporter (DMT) superfamily</fullName>
    </submittedName>
</protein>
<feature type="transmembrane region" description="Helical" evidence="5">
    <location>
        <begin position="68"/>
        <end position="89"/>
    </location>
</feature>
<name>A0A3B1A4W7_9ZZZZ</name>
<dbReference type="GO" id="GO:0016020">
    <property type="term" value="C:membrane"/>
    <property type="evidence" value="ECO:0007669"/>
    <property type="project" value="UniProtKB-SubCell"/>
</dbReference>
<comment type="subcellular location">
    <subcellularLocation>
        <location evidence="1">Membrane</location>
        <topology evidence="1">Multi-pass membrane protein</topology>
    </subcellularLocation>
</comment>
<evidence type="ECO:0000313" key="7">
    <source>
        <dbReference type="EMBL" id="VAW99121.1"/>
    </source>
</evidence>
<evidence type="ECO:0000256" key="5">
    <source>
        <dbReference type="SAM" id="Phobius"/>
    </source>
</evidence>
<keyword evidence="3 5" id="KW-1133">Transmembrane helix</keyword>
<feature type="transmembrane region" description="Helical" evidence="5">
    <location>
        <begin position="126"/>
        <end position="144"/>
    </location>
</feature>
<accession>A0A3B1A4W7</accession>
<feature type="transmembrane region" description="Helical" evidence="5">
    <location>
        <begin position="214"/>
        <end position="233"/>
    </location>
</feature>
<dbReference type="PANTHER" id="PTHR32322:SF2">
    <property type="entry name" value="EAMA DOMAIN-CONTAINING PROTEIN"/>
    <property type="match status" value="1"/>
</dbReference>
<dbReference type="Pfam" id="PF00892">
    <property type="entry name" value="EamA"/>
    <property type="match status" value="2"/>
</dbReference>
<sequence length="301" mass="33477">MKAHPYRLFAGFIIIILIWSTTPLAIKWSGEGPGFIFGVSARMTIGLVLLLIIAFIKKVPIPLHKQALQTYFAAGIGIYGAMLAVYWGAQFIQSGFISVLFGLTPFMTSLLAYFILQEKSWSAPKLFGLFMGIIGLFFIFWQSIDFGGEAVYGIAAVLLSVFIHASSAVAVKRVHGDLASSSVTTGGMLIATPTYLVTWFFLDGEFPEDIPDHALWSIIYLGVIATTIGFNLYFYVLKHMQANQVALLTLVTPVLALWIGQIFNHEKLVWGAWIGSAMILMGMSVYQWSYLLPRIWLRDKK</sequence>
<evidence type="ECO:0000256" key="2">
    <source>
        <dbReference type="ARBA" id="ARBA00022692"/>
    </source>
</evidence>
<evidence type="ECO:0000256" key="1">
    <source>
        <dbReference type="ARBA" id="ARBA00004141"/>
    </source>
</evidence>
<dbReference type="InterPro" id="IPR037185">
    <property type="entry name" value="EmrE-like"/>
</dbReference>
<dbReference type="InterPro" id="IPR050638">
    <property type="entry name" value="AA-Vitamin_Transporters"/>
</dbReference>
<proteinExistence type="predicted"/>
<feature type="domain" description="EamA" evidence="6">
    <location>
        <begin position="152"/>
        <end position="284"/>
    </location>
</feature>
<feature type="transmembrane region" description="Helical" evidence="5">
    <location>
        <begin position="183"/>
        <end position="202"/>
    </location>
</feature>
<dbReference type="AlphaFoldDB" id="A0A3B1A4W7"/>
<evidence type="ECO:0000259" key="6">
    <source>
        <dbReference type="Pfam" id="PF00892"/>
    </source>
</evidence>
<feature type="transmembrane region" description="Helical" evidence="5">
    <location>
        <begin position="35"/>
        <end position="56"/>
    </location>
</feature>
<dbReference type="InterPro" id="IPR000620">
    <property type="entry name" value="EamA_dom"/>
</dbReference>
<feature type="transmembrane region" description="Helical" evidence="5">
    <location>
        <begin position="270"/>
        <end position="292"/>
    </location>
</feature>
<keyword evidence="4 5" id="KW-0472">Membrane</keyword>
<dbReference type="SUPFAM" id="SSF103481">
    <property type="entry name" value="Multidrug resistance efflux transporter EmrE"/>
    <property type="match status" value="2"/>
</dbReference>
<evidence type="ECO:0000256" key="4">
    <source>
        <dbReference type="ARBA" id="ARBA00023136"/>
    </source>
</evidence>
<organism evidence="7">
    <name type="scientific">hydrothermal vent metagenome</name>
    <dbReference type="NCBI Taxonomy" id="652676"/>
    <lineage>
        <taxon>unclassified sequences</taxon>
        <taxon>metagenomes</taxon>
        <taxon>ecological metagenomes</taxon>
    </lineage>
</organism>
<dbReference type="EMBL" id="UOFR01000064">
    <property type="protein sequence ID" value="VAW99121.1"/>
    <property type="molecule type" value="Genomic_DNA"/>
</dbReference>
<gene>
    <name evidence="7" type="ORF">MNBD_GAMMA21-2868</name>
</gene>